<protein>
    <submittedName>
        <fullName evidence="2">UbiD decarboxylase</fullName>
    </submittedName>
</protein>
<name>A0A2P2BSW7_9FIRM</name>
<dbReference type="InterPro" id="IPR011990">
    <property type="entry name" value="TPR-like_helical_dom_sf"/>
</dbReference>
<gene>
    <name evidence="2" type="ORF">FRIFI_1938</name>
</gene>
<dbReference type="KEGG" id="rhom:FRIFI_1938"/>
<keyword evidence="3" id="KW-1185">Reference proteome</keyword>
<keyword evidence="1" id="KW-0812">Transmembrane</keyword>
<sequence length="463" mass="54798">MNFKELFYKCVDFIDIYKKNIITISLSVLGVIVLVIVFFISSDELSVQKEVDTLLENIENRRYNIAIDNYSNYEKKFSDSKMKRIDKTLSKKINKLLLESGDKYVNKEITKEQYVGMINTINAIENIEVDVGRIIEQSQRVSDMYKEENTDYDTALSYISMASTLNGISNELDGYKSNIEQIHESRLVYEKANENKENHMYYEAIQDYDKVLDKDDKYYKKAQKEKDECIDLMYDDYIEKADESNKDGDYESALRYIEYVKKYYPDDENILNLEKKYKEKLSIYTLSADDIINLISKKGNISKNSLSINSYYQMIDGEKYYCVEVLEYGMLTDEILVNAKTKEIYSYKDSNKDYKNTYCNGYFRYDNSGKVQFAISEEKAKFILQNKLEKNDEKYKEIYEVSKNKADRYVEDEKGLENILKGNEGLYYYEIVNKGFFRPKEAFMINMYSEKVYIISQKEIKEY</sequence>
<organism evidence="2 3">
    <name type="scientific">Romboutsia hominis</name>
    <dbReference type="NCBI Taxonomy" id="1507512"/>
    <lineage>
        <taxon>Bacteria</taxon>
        <taxon>Bacillati</taxon>
        <taxon>Bacillota</taxon>
        <taxon>Clostridia</taxon>
        <taxon>Peptostreptococcales</taxon>
        <taxon>Peptostreptococcaceae</taxon>
        <taxon>Romboutsia</taxon>
    </lineage>
</organism>
<reference evidence="2 3" key="1">
    <citation type="submission" date="2014-09" db="EMBL/GenBank/DDBJ databases">
        <authorList>
            <person name="Hornung B.V."/>
        </authorList>
    </citation>
    <scope>NUCLEOTIDE SEQUENCE [LARGE SCALE GENOMIC DNA]</scope>
    <source>
        <strain evidence="2 3">FRIFI</strain>
    </source>
</reference>
<dbReference type="Gene3D" id="1.25.40.10">
    <property type="entry name" value="Tetratricopeptide repeat domain"/>
    <property type="match status" value="1"/>
</dbReference>
<dbReference type="AlphaFoldDB" id="A0A2P2BSW7"/>
<evidence type="ECO:0000256" key="1">
    <source>
        <dbReference type="SAM" id="Phobius"/>
    </source>
</evidence>
<accession>A0A2P2BSW7</accession>
<evidence type="ECO:0000313" key="2">
    <source>
        <dbReference type="EMBL" id="CEI73467.1"/>
    </source>
</evidence>
<dbReference type="Proteomes" id="UP000245695">
    <property type="component" value="Chromosome 1"/>
</dbReference>
<keyword evidence="1" id="KW-1133">Transmembrane helix</keyword>
<keyword evidence="1" id="KW-0472">Membrane</keyword>
<dbReference type="RefSeq" id="WP_166505733.1">
    <property type="nucleotide sequence ID" value="NZ_JAKNTL010000007.1"/>
</dbReference>
<feature type="transmembrane region" description="Helical" evidence="1">
    <location>
        <begin position="21"/>
        <end position="40"/>
    </location>
</feature>
<proteinExistence type="predicted"/>
<dbReference type="EMBL" id="LN650648">
    <property type="protein sequence ID" value="CEI73467.1"/>
    <property type="molecule type" value="Genomic_DNA"/>
</dbReference>
<evidence type="ECO:0000313" key="3">
    <source>
        <dbReference type="Proteomes" id="UP000245695"/>
    </source>
</evidence>